<organism evidence="1">
    <name type="scientific">freshwater metagenome</name>
    <dbReference type="NCBI Taxonomy" id="449393"/>
    <lineage>
        <taxon>unclassified sequences</taxon>
        <taxon>metagenomes</taxon>
        <taxon>ecological metagenomes</taxon>
    </lineage>
</organism>
<reference evidence="1" key="1">
    <citation type="submission" date="2020-05" db="EMBL/GenBank/DDBJ databases">
        <authorList>
            <person name="Chiriac C."/>
            <person name="Salcher M."/>
            <person name="Ghai R."/>
            <person name="Kavagutti S V."/>
        </authorList>
    </citation>
    <scope>NUCLEOTIDE SEQUENCE</scope>
</reference>
<proteinExistence type="predicted"/>
<protein>
    <submittedName>
        <fullName evidence="1">Unannotated protein</fullName>
    </submittedName>
</protein>
<name>A0A6J6F2G0_9ZZZZ</name>
<gene>
    <name evidence="1" type="ORF">UFOPK1684_01535</name>
</gene>
<accession>A0A6J6F2G0</accession>
<sequence length="272" mass="30184">MVSDEAQLVLLGNAEIHQNVAHKVSVVLVGDLEKLTLVTSNPGFWREHHGVRIKNERSNFLRLVGGGEFDELLHDPARIAIACAKPRIEFGEKRSAQDVLIKEHPNVRVSLENQVQSSGRIRGGESGALPLGIAGCDERHCCQRVSDVALCRSQHDRKRREVLLNEGNDELDGGKISISAQRVNRLTQRNQRTDRQWKILLPEPLRYQVNLTRRSTEHSAVAQAKEVAHPVEKRVDCGVPLSSRVIAESGTLWHGAKSLSDASLTCEAGYSH</sequence>
<dbReference type="AlphaFoldDB" id="A0A6J6F2G0"/>
<evidence type="ECO:0000313" key="1">
    <source>
        <dbReference type="EMBL" id="CAB4582971.1"/>
    </source>
</evidence>
<dbReference type="EMBL" id="CAEZTM010000125">
    <property type="protein sequence ID" value="CAB4582971.1"/>
    <property type="molecule type" value="Genomic_DNA"/>
</dbReference>